<evidence type="ECO:0000256" key="18">
    <source>
        <dbReference type="ARBA" id="ARBA00048679"/>
    </source>
</evidence>
<evidence type="ECO:0000256" key="8">
    <source>
        <dbReference type="ARBA" id="ARBA00022729"/>
    </source>
</evidence>
<feature type="domain" description="Protein kinase" evidence="21">
    <location>
        <begin position="500"/>
        <end position="765"/>
    </location>
</feature>
<dbReference type="InterPro" id="IPR055414">
    <property type="entry name" value="LRR_R13L4/SHOC2-like"/>
</dbReference>
<dbReference type="GO" id="GO:0004674">
    <property type="term" value="F:protein serine/threonine kinase activity"/>
    <property type="evidence" value="ECO:0007669"/>
    <property type="project" value="UniProtKB-KW"/>
</dbReference>
<evidence type="ECO:0000256" key="3">
    <source>
        <dbReference type="ARBA" id="ARBA00022475"/>
    </source>
</evidence>
<dbReference type="InterPro" id="IPR008266">
    <property type="entry name" value="Tyr_kinase_AS"/>
</dbReference>
<keyword evidence="23" id="KW-1185">Reference proteome</keyword>
<evidence type="ECO:0000256" key="12">
    <source>
        <dbReference type="ARBA" id="ARBA00022840"/>
    </source>
</evidence>
<dbReference type="PROSITE" id="PS00107">
    <property type="entry name" value="PROTEIN_KINASE_ATP"/>
    <property type="match status" value="1"/>
</dbReference>
<evidence type="ECO:0000256" key="19">
    <source>
        <dbReference type="PROSITE-ProRule" id="PRU10141"/>
    </source>
</evidence>
<evidence type="ECO:0000259" key="21">
    <source>
        <dbReference type="PROSITE" id="PS50011"/>
    </source>
</evidence>
<keyword evidence="6" id="KW-0808">Transferase</keyword>
<evidence type="ECO:0000256" key="1">
    <source>
        <dbReference type="ARBA" id="ARBA00004251"/>
    </source>
</evidence>
<keyword evidence="9" id="KW-0677">Repeat</keyword>
<dbReference type="Pfam" id="PF08263">
    <property type="entry name" value="LRRNT_2"/>
    <property type="match status" value="1"/>
</dbReference>
<evidence type="ECO:0000256" key="7">
    <source>
        <dbReference type="ARBA" id="ARBA00022692"/>
    </source>
</evidence>
<evidence type="ECO:0000313" key="22">
    <source>
        <dbReference type="EMBL" id="DAD39231.1"/>
    </source>
</evidence>
<keyword evidence="3" id="KW-1003">Cell membrane</keyword>
<comment type="caution">
    <text evidence="22">The sequence shown here is derived from an EMBL/GenBank/DDBJ whole genome shotgun (WGS) entry which is preliminary data.</text>
</comment>
<dbReference type="InterPro" id="IPR032675">
    <property type="entry name" value="LRR_dom_sf"/>
</dbReference>
<dbReference type="Pfam" id="PF23598">
    <property type="entry name" value="LRR_14"/>
    <property type="match status" value="1"/>
</dbReference>
<dbReference type="GO" id="GO:0005886">
    <property type="term" value="C:plasma membrane"/>
    <property type="evidence" value="ECO:0007669"/>
    <property type="project" value="UniProtKB-SubCell"/>
</dbReference>
<dbReference type="EC" id="2.7.11.1" evidence="2"/>
<reference evidence="22 23" key="1">
    <citation type="journal article" date="2020" name="Mol. Biol. Evol.">
        <title>Distinct Expression and Methylation Patterns for Genes with Different Fates following a Single Whole-Genome Duplication in Flowering Plants.</title>
        <authorList>
            <person name="Shi T."/>
            <person name="Rahmani R.S."/>
            <person name="Gugger P.F."/>
            <person name="Wang M."/>
            <person name="Li H."/>
            <person name="Zhang Y."/>
            <person name="Li Z."/>
            <person name="Wang Q."/>
            <person name="Van de Peer Y."/>
            <person name="Marchal K."/>
            <person name="Chen J."/>
        </authorList>
    </citation>
    <scope>NUCLEOTIDE SEQUENCE [LARGE SCALE GENOMIC DNA]</scope>
    <source>
        <tissue evidence="22">Leaf</tissue>
    </source>
</reference>
<keyword evidence="14 20" id="KW-0472">Membrane</keyword>
<keyword evidence="16" id="KW-0325">Glycoprotein</keyword>
<name>A0A822Z6C8_NELNU</name>
<dbReference type="PANTHER" id="PTHR48053">
    <property type="entry name" value="LEUCINE RICH REPEAT FAMILY PROTEIN, EXPRESSED"/>
    <property type="match status" value="1"/>
</dbReference>
<proteinExistence type="predicted"/>
<evidence type="ECO:0000256" key="17">
    <source>
        <dbReference type="ARBA" id="ARBA00047899"/>
    </source>
</evidence>
<evidence type="ECO:0000256" key="2">
    <source>
        <dbReference type="ARBA" id="ARBA00012513"/>
    </source>
</evidence>
<comment type="subcellular location">
    <subcellularLocation>
        <location evidence="1">Cell membrane</location>
        <topology evidence="1">Single-pass type I membrane protein</topology>
    </subcellularLocation>
</comment>
<evidence type="ECO:0000256" key="5">
    <source>
        <dbReference type="ARBA" id="ARBA00022614"/>
    </source>
</evidence>
<dbReference type="AlphaFoldDB" id="A0A822Z6C8"/>
<keyword evidence="10 19" id="KW-0547">Nucleotide-binding</keyword>
<protein>
    <recommendedName>
        <fullName evidence="2">non-specific serine/threonine protein kinase</fullName>
        <ecNumber evidence="2">2.7.11.1</ecNumber>
    </recommendedName>
</protein>
<dbReference type="PROSITE" id="PS00109">
    <property type="entry name" value="PROTEIN_KINASE_TYR"/>
    <property type="match status" value="1"/>
</dbReference>
<keyword evidence="4" id="KW-0723">Serine/threonine-protein kinase</keyword>
<dbReference type="SUPFAM" id="SSF52058">
    <property type="entry name" value="L domain-like"/>
    <property type="match status" value="1"/>
</dbReference>
<dbReference type="FunFam" id="3.30.200.20:FF:000557">
    <property type="entry name" value="LRR receptor-like serine/threonine-protein kinase RPK2"/>
    <property type="match status" value="1"/>
</dbReference>
<evidence type="ECO:0000256" key="9">
    <source>
        <dbReference type="ARBA" id="ARBA00022737"/>
    </source>
</evidence>
<keyword evidence="15" id="KW-0675">Receptor</keyword>
<dbReference type="InterPro" id="IPR017441">
    <property type="entry name" value="Protein_kinase_ATP_BS"/>
</dbReference>
<dbReference type="Proteomes" id="UP000607653">
    <property type="component" value="Unassembled WGS sequence"/>
</dbReference>
<dbReference type="EMBL" id="DUZY01000005">
    <property type="protein sequence ID" value="DAD39231.1"/>
    <property type="molecule type" value="Genomic_DNA"/>
</dbReference>
<dbReference type="InterPro" id="IPR001611">
    <property type="entry name" value="Leu-rich_rpt"/>
</dbReference>
<dbReference type="InterPro" id="IPR051716">
    <property type="entry name" value="Plant_RL_S/T_kinase"/>
</dbReference>
<dbReference type="GO" id="GO:0005524">
    <property type="term" value="F:ATP binding"/>
    <property type="evidence" value="ECO:0007669"/>
    <property type="project" value="UniProtKB-UniRule"/>
</dbReference>
<dbReference type="InterPro" id="IPR003591">
    <property type="entry name" value="Leu-rich_rpt_typical-subtyp"/>
</dbReference>
<dbReference type="Gene3D" id="3.80.10.10">
    <property type="entry name" value="Ribonuclease Inhibitor"/>
    <property type="match status" value="3"/>
</dbReference>
<feature type="binding site" evidence="19">
    <location>
        <position position="528"/>
    </location>
    <ligand>
        <name>ATP</name>
        <dbReference type="ChEBI" id="CHEBI:30616"/>
    </ligand>
</feature>
<dbReference type="PANTHER" id="PTHR48053:SF126">
    <property type="entry name" value="MDIS1-INTERACTING RECEPTOR LIKE KINASE 2-LIKE ISOFORM X1"/>
    <property type="match status" value="1"/>
</dbReference>
<dbReference type="Gene3D" id="3.30.200.20">
    <property type="entry name" value="Phosphorylase Kinase, domain 1"/>
    <property type="match status" value="1"/>
</dbReference>
<evidence type="ECO:0000256" key="11">
    <source>
        <dbReference type="ARBA" id="ARBA00022777"/>
    </source>
</evidence>
<evidence type="ECO:0000256" key="6">
    <source>
        <dbReference type="ARBA" id="ARBA00022679"/>
    </source>
</evidence>
<evidence type="ECO:0000313" key="23">
    <source>
        <dbReference type="Proteomes" id="UP000607653"/>
    </source>
</evidence>
<keyword evidence="8" id="KW-0732">Signal</keyword>
<keyword evidence="7 20" id="KW-0812">Transmembrane</keyword>
<dbReference type="InterPro" id="IPR011009">
    <property type="entry name" value="Kinase-like_dom_sf"/>
</dbReference>
<evidence type="ECO:0000256" key="15">
    <source>
        <dbReference type="ARBA" id="ARBA00023170"/>
    </source>
</evidence>
<comment type="catalytic activity">
    <reaction evidence="18">
        <text>L-seryl-[protein] + ATP = O-phospho-L-seryl-[protein] + ADP + H(+)</text>
        <dbReference type="Rhea" id="RHEA:17989"/>
        <dbReference type="Rhea" id="RHEA-COMP:9863"/>
        <dbReference type="Rhea" id="RHEA-COMP:11604"/>
        <dbReference type="ChEBI" id="CHEBI:15378"/>
        <dbReference type="ChEBI" id="CHEBI:29999"/>
        <dbReference type="ChEBI" id="CHEBI:30616"/>
        <dbReference type="ChEBI" id="CHEBI:83421"/>
        <dbReference type="ChEBI" id="CHEBI:456216"/>
        <dbReference type="EC" id="2.7.11.1"/>
    </reaction>
</comment>
<dbReference type="PROSITE" id="PS50011">
    <property type="entry name" value="PROTEIN_KINASE_DOM"/>
    <property type="match status" value="1"/>
</dbReference>
<evidence type="ECO:0000256" key="16">
    <source>
        <dbReference type="ARBA" id="ARBA00023180"/>
    </source>
</evidence>
<dbReference type="InterPro" id="IPR000719">
    <property type="entry name" value="Prot_kinase_dom"/>
</dbReference>
<comment type="catalytic activity">
    <reaction evidence="17">
        <text>L-threonyl-[protein] + ATP = O-phospho-L-threonyl-[protein] + ADP + H(+)</text>
        <dbReference type="Rhea" id="RHEA:46608"/>
        <dbReference type="Rhea" id="RHEA-COMP:11060"/>
        <dbReference type="Rhea" id="RHEA-COMP:11605"/>
        <dbReference type="ChEBI" id="CHEBI:15378"/>
        <dbReference type="ChEBI" id="CHEBI:30013"/>
        <dbReference type="ChEBI" id="CHEBI:30616"/>
        <dbReference type="ChEBI" id="CHEBI:61977"/>
        <dbReference type="ChEBI" id="CHEBI:456216"/>
        <dbReference type="EC" id="2.7.11.1"/>
    </reaction>
</comment>
<keyword evidence="13 20" id="KW-1133">Transmembrane helix</keyword>
<keyword evidence="12 19" id="KW-0067">ATP-binding</keyword>
<dbReference type="GO" id="GO:0051606">
    <property type="term" value="P:detection of stimulus"/>
    <property type="evidence" value="ECO:0007669"/>
    <property type="project" value="UniProtKB-ARBA"/>
</dbReference>
<evidence type="ECO:0000256" key="14">
    <source>
        <dbReference type="ARBA" id="ARBA00023136"/>
    </source>
</evidence>
<evidence type="ECO:0000256" key="20">
    <source>
        <dbReference type="SAM" id="Phobius"/>
    </source>
</evidence>
<evidence type="ECO:0000256" key="4">
    <source>
        <dbReference type="ARBA" id="ARBA00022527"/>
    </source>
</evidence>
<dbReference type="SUPFAM" id="SSF56112">
    <property type="entry name" value="Protein kinase-like (PK-like)"/>
    <property type="match status" value="1"/>
</dbReference>
<dbReference type="FunFam" id="1.10.510.10:FF:000445">
    <property type="entry name" value="MDIS1-interacting receptor like kinase 2"/>
    <property type="match status" value="1"/>
</dbReference>
<keyword evidence="11" id="KW-0418">Kinase</keyword>
<sequence length="765" mass="85094">MASSFLPSLDLETVVCMILLVWGSSSVSVVVALPSLSFQQEAQSLLNWKASLSEDSQSYLLLSWNITTHSSPCEWRGICCNEAGSITNISLANYYYLEGTLDRLNFSSFPNLVHLDLRSQILKGNIPENIGALSKLVYLDLSYNQFDGTLPLSLANLTQISQFRMSRNLLTGEIDPKLFGNWSKLTHLDLPYNQFTGNIPCEVGMLTNLNYLDLSRNNLSGSIPNQLANFSALQHLDLSGNKLSGSIPNQLANFSALQHLDLSRNKLSGSLPNQLANFSALQHLDLSRNKLSGSIPNQLANFSALQHLHLSRNKLSGSIPNQLANFSALQHLHLSRNKLSGSIPNQLANCSALQYLDLSRNNYLTGGIPLQIGYLKALKCLDFSHNKLSGTIPSHSLYNLLFMDLSYNDLEGLVPNDLVGTVLLVNATSKENESFISIKISLFVSTLLIFAIVGVIFLFKHKARNLQTETRRARNGDLFSIWNYDGKVAYEDIIQITEDFDIKYCIGTGGYGSVCKAELPGGHVVALKKLHSFESEDPIYAKSFRNEVQMLTHVRHRNIVKLHGFCFNKRCMFLVYEYMERGSLACLLGNDAEAVELDWVKRVDAIKGIAQALEYMHHHCNPAIVHRDVSTNNVLLNSKLQAIVSDFGTARLLYPDSSNRTLLVGTYGYVAPELAYTMEVTEKCDVYSFGVVALEIIMGKHPRELISTLSSSTTKDILLKDVLDPRLPPPLDELVVRDVTFVTSLALTCLHSNPRNQPCKRLSRN</sequence>
<dbReference type="FunFam" id="3.80.10.10:FF:000356">
    <property type="entry name" value="LRR receptor-like serine/threonine-protein kinase"/>
    <property type="match status" value="1"/>
</dbReference>
<dbReference type="Pfam" id="PF00069">
    <property type="entry name" value="Pkinase"/>
    <property type="match status" value="1"/>
</dbReference>
<dbReference type="FunFam" id="3.80.10.10:FF:000400">
    <property type="entry name" value="Nuclear pore complex protein NUP107"/>
    <property type="match status" value="1"/>
</dbReference>
<dbReference type="FunFam" id="3.80.10.10:FF:000470">
    <property type="entry name" value="LRR receptor-like serine/threonine-protein kinase RPK2"/>
    <property type="match status" value="1"/>
</dbReference>
<dbReference type="PRINTS" id="PR00019">
    <property type="entry name" value="LEURICHRPT"/>
</dbReference>
<evidence type="ECO:0000256" key="10">
    <source>
        <dbReference type="ARBA" id="ARBA00022741"/>
    </source>
</evidence>
<evidence type="ECO:0000256" key="13">
    <source>
        <dbReference type="ARBA" id="ARBA00022989"/>
    </source>
</evidence>
<dbReference type="Pfam" id="PF00560">
    <property type="entry name" value="LRR_1"/>
    <property type="match status" value="3"/>
</dbReference>
<keyword evidence="5" id="KW-0433">Leucine-rich repeat</keyword>
<gene>
    <name evidence="22" type="ORF">HUJ06_013554</name>
</gene>
<dbReference type="FunFam" id="3.80.10.10:FF:000041">
    <property type="entry name" value="LRR receptor-like serine/threonine-protein kinase ERECTA"/>
    <property type="match status" value="1"/>
</dbReference>
<dbReference type="SMART" id="SM00369">
    <property type="entry name" value="LRR_TYP"/>
    <property type="match status" value="8"/>
</dbReference>
<accession>A0A822Z6C8</accession>
<organism evidence="22 23">
    <name type="scientific">Nelumbo nucifera</name>
    <name type="common">Sacred lotus</name>
    <dbReference type="NCBI Taxonomy" id="4432"/>
    <lineage>
        <taxon>Eukaryota</taxon>
        <taxon>Viridiplantae</taxon>
        <taxon>Streptophyta</taxon>
        <taxon>Embryophyta</taxon>
        <taxon>Tracheophyta</taxon>
        <taxon>Spermatophyta</taxon>
        <taxon>Magnoliopsida</taxon>
        <taxon>Proteales</taxon>
        <taxon>Nelumbonaceae</taxon>
        <taxon>Nelumbo</taxon>
    </lineage>
</organism>
<dbReference type="InterPro" id="IPR013210">
    <property type="entry name" value="LRR_N_plant-typ"/>
</dbReference>
<dbReference type="Gene3D" id="1.10.510.10">
    <property type="entry name" value="Transferase(Phosphotransferase) domain 1"/>
    <property type="match status" value="1"/>
</dbReference>
<feature type="transmembrane region" description="Helical" evidence="20">
    <location>
        <begin position="440"/>
        <end position="459"/>
    </location>
</feature>